<dbReference type="Proteomes" id="UP001237988">
    <property type="component" value="Segment"/>
</dbReference>
<accession>A0AAF0LX57</accession>
<evidence type="ECO:0000313" key="1">
    <source>
        <dbReference type="EMBL" id="WIC39660.1"/>
    </source>
</evidence>
<sequence>MEEDLRRLDPGRTVFCCTAVTQDALQANSPSAEHLLI</sequence>
<dbReference type="EMBL" id="OQ749652">
    <property type="protein sequence ID" value="WIC39660.1"/>
    <property type="molecule type" value="Genomic_DNA"/>
</dbReference>
<proteinExistence type="predicted"/>
<organism evidence="1 2">
    <name type="scientific">Phage Phass-1</name>
    <dbReference type="NCBI Taxonomy" id="3043662"/>
    <lineage>
        <taxon>Viruses</taxon>
        <taxon>Duplodnaviria</taxon>
        <taxon>Heunggongvirae</taxon>
        <taxon>Uroviricota</taxon>
        <taxon>Caudoviricetes</taxon>
        <taxon>Caudoviricetes code 15 clade</taxon>
    </lineage>
</organism>
<reference evidence="1" key="1">
    <citation type="submission" date="2023-04" db="EMBL/GenBank/DDBJ databases">
        <title>Bacteriophage Phass-1 Discovered in the Human Gut Virome - the Founding Member of the Proposed New Family Phassviridae.</title>
        <authorList>
            <person name="Tikunov A.Y."/>
            <person name="Morozova V.V."/>
            <person name="Chechushkov A.V."/>
            <person name="Tikunova N.V."/>
        </authorList>
    </citation>
    <scope>NUCLEOTIDE SEQUENCE</scope>
</reference>
<name>A0AAF0LX57_9CAUD</name>
<evidence type="ECO:0000313" key="2">
    <source>
        <dbReference type="Proteomes" id="UP001237988"/>
    </source>
</evidence>
<protein>
    <submittedName>
        <fullName evidence="1">Uncharacterized protein</fullName>
    </submittedName>
</protein>